<sequence>MTIKASTQQGVQSMFISPVNEQTMAAYYQQRLQQTHSVIERMALVALFELLFTQTPPEPEQPKSSTP</sequence>
<dbReference type="KEGG" id="vco:VC0395_A1252"/>
<dbReference type="AlphaFoldDB" id="A0A0H3AHD7"/>
<dbReference type="KEGG" id="vcr:VC395_1763"/>
<accession>A0A0H3AHD7</accession>
<proteinExistence type="predicted"/>
<evidence type="ECO:0000313" key="2">
    <source>
        <dbReference type="Proteomes" id="UP000000249"/>
    </source>
</evidence>
<protein>
    <submittedName>
        <fullName evidence="1">Uncharacterized protein</fullName>
    </submittedName>
</protein>
<reference evidence="1 2" key="1">
    <citation type="submission" date="2007-03" db="EMBL/GenBank/DDBJ databases">
        <authorList>
            <person name="Heidelberg J."/>
        </authorList>
    </citation>
    <scope>NUCLEOTIDE SEQUENCE [LARGE SCALE GENOMIC DNA]</scope>
    <source>
        <strain evidence="2">ATCC 39541 / Classical Ogawa 395 / O395</strain>
    </source>
</reference>
<evidence type="ECO:0000313" key="1">
    <source>
        <dbReference type="EMBL" id="ABQ19838.1"/>
    </source>
</evidence>
<name>A0A0H3AHD7_VIBC3</name>
<organism evidence="1 2">
    <name type="scientific">Vibrio cholerae serotype O1 (strain ATCC 39541 / Classical Ogawa 395 / O395)</name>
    <dbReference type="NCBI Taxonomy" id="345073"/>
    <lineage>
        <taxon>Bacteria</taxon>
        <taxon>Pseudomonadati</taxon>
        <taxon>Pseudomonadota</taxon>
        <taxon>Gammaproteobacteria</taxon>
        <taxon>Vibrionales</taxon>
        <taxon>Vibrionaceae</taxon>
        <taxon>Vibrio</taxon>
    </lineage>
</organism>
<dbReference type="EMBL" id="CP000627">
    <property type="protein sequence ID" value="ABQ19838.1"/>
    <property type="molecule type" value="Genomic_DNA"/>
</dbReference>
<gene>
    <name evidence="1" type="ordered locus">VC0395_A1252</name>
</gene>
<dbReference type="PATRIC" id="fig|345073.21.peg.1708"/>
<dbReference type="OrthoDB" id="5906528at2"/>
<dbReference type="Proteomes" id="UP000000249">
    <property type="component" value="Chromosome 1"/>
</dbReference>